<dbReference type="OrthoDB" id="514320at2"/>
<dbReference type="RefSeq" id="WP_083192523.1">
    <property type="nucleotide sequence ID" value="NZ_CP020570.1"/>
</dbReference>
<keyword evidence="3" id="KW-0732">Signal</keyword>
<dbReference type="PANTHER" id="PTHR11022:SF41">
    <property type="entry name" value="PEPTIDOGLYCAN-RECOGNITION PROTEIN LC-RELATED"/>
    <property type="match status" value="1"/>
</dbReference>
<feature type="domain" description="Peptidoglycan recognition protein family" evidence="4">
    <location>
        <begin position="339"/>
        <end position="487"/>
    </location>
</feature>
<feature type="compositionally biased region" description="Low complexity" evidence="2">
    <location>
        <begin position="55"/>
        <end position="68"/>
    </location>
</feature>
<evidence type="ECO:0000313" key="5">
    <source>
        <dbReference type="EMBL" id="ARF62101.1"/>
    </source>
</evidence>
<dbReference type="Gene3D" id="3.40.80.10">
    <property type="entry name" value="Peptidoglycan recognition protein-like"/>
    <property type="match status" value="1"/>
</dbReference>
<feature type="region of interest" description="Disordered" evidence="2">
    <location>
        <begin position="235"/>
        <end position="279"/>
    </location>
</feature>
<dbReference type="STRING" id="1935.B1H20_12320"/>
<dbReference type="Proteomes" id="UP000192445">
    <property type="component" value="Chromosome"/>
</dbReference>
<dbReference type="KEGG" id="svu:B1H20_12320"/>
<feature type="compositionally biased region" description="Polar residues" evidence="2">
    <location>
        <begin position="69"/>
        <end position="79"/>
    </location>
</feature>
<dbReference type="PANTHER" id="PTHR11022">
    <property type="entry name" value="PEPTIDOGLYCAN RECOGNITION PROTEIN"/>
    <property type="match status" value="1"/>
</dbReference>
<dbReference type="GO" id="GO:0008745">
    <property type="term" value="F:N-acetylmuramoyl-L-alanine amidase activity"/>
    <property type="evidence" value="ECO:0007669"/>
    <property type="project" value="InterPro"/>
</dbReference>
<name>A0A1V0UAF3_STRVN</name>
<proteinExistence type="inferred from homology"/>
<dbReference type="GO" id="GO:0008270">
    <property type="term" value="F:zinc ion binding"/>
    <property type="evidence" value="ECO:0007669"/>
    <property type="project" value="InterPro"/>
</dbReference>
<feature type="signal peptide" evidence="3">
    <location>
        <begin position="1"/>
        <end position="27"/>
    </location>
</feature>
<dbReference type="GO" id="GO:0009253">
    <property type="term" value="P:peptidoglycan catabolic process"/>
    <property type="evidence" value="ECO:0007669"/>
    <property type="project" value="InterPro"/>
</dbReference>
<feature type="compositionally biased region" description="Low complexity" evidence="2">
    <location>
        <begin position="113"/>
        <end position="124"/>
    </location>
</feature>
<dbReference type="InterPro" id="IPR015510">
    <property type="entry name" value="PGRP"/>
</dbReference>
<evidence type="ECO:0000256" key="1">
    <source>
        <dbReference type="ARBA" id="ARBA00007553"/>
    </source>
</evidence>
<comment type="similarity">
    <text evidence="1">Belongs to the N-acetylmuramoyl-L-alanine amidase 2 family.</text>
</comment>
<evidence type="ECO:0000313" key="6">
    <source>
        <dbReference type="Proteomes" id="UP000192445"/>
    </source>
</evidence>
<gene>
    <name evidence="5" type="ORF">B1H20_12320</name>
</gene>
<dbReference type="SUPFAM" id="SSF55846">
    <property type="entry name" value="N-acetylmuramoyl-L-alanine amidase-like"/>
    <property type="match status" value="1"/>
</dbReference>
<dbReference type="EMBL" id="CP020570">
    <property type="protein sequence ID" value="ARF62101.1"/>
    <property type="molecule type" value="Genomic_DNA"/>
</dbReference>
<reference evidence="5 6" key="1">
    <citation type="submission" date="2017-03" db="EMBL/GenBank/DDBJ databases">
        <title>Complete Genome Sequence of a natural compounds producer, Streptomyces violaceus S21.</title>
        <authorList>
            <person name="Zhong C."/>
            <person name="Zhao Z."/>
            <person name="Fu J."/>
            <person name="Zong G."/>
            <person name="Qin R."/>
            <person name="Cao G."/>
        </authorList>
    </citation>
    <scope>NUCLEOTIDE SEQUENCE [LARGE SCALE GENOMIC DNA]</scope>
    <source>
        <strain evidence="5 6">S21</strain>
    </source>
</reference>
<dbReference type="Pfam" id="PF01510">
    <property type="entry name" value="Amidase_2"/>
    <property type="match status" value="1"/>
</dbReference>
<dbReference type="AlphaFoldDB" id="A0A1V0UAF3"/>
<feature type="chain" id="PRO_5039098662" evidence="3">
    <location>
        <begin position="28"/>
        <end position="534"/>
    </location>
</feature>
<feature type="compositionally biased region" description="Low complexity" evidence="2">
    <location>
        <begin position="248"/>
        <end position="270"/>
    </location>
</feature>
<dbReference type="CDD" id="cd06583">
    <property type="entry name" value="PGRP"/>
    <property type="match status" value="1"/>
</dbReference>
<dbReference type="SMART" id="SM00701">
    <property type="entry name" value="PGRP"/>
    <property type="match status" value="1"/>
</dbReference>
<evidence type="ECO:0000256" key="2">
    <source>
        <dbReference type="SAM" id="MobiDB-lite"/>
    </source>
</evidence>
<dbReference type="InterPro" id="IPR036505">
    <property type="entry name" value="Amidase/PGRP_sf"/>
</dbReference>
<sequence>MRSLMVTSIGVTCAAALTLPLAAPALSAPVPHASSARPPSAAPQSPGAGPPAAPAAPAAPATHAGSAPTESTPTDSRTATGAPAGEPDDSGEPDDRSAGVAGSTQSLPLERLAASSDRSAAPAPGRGLDRRTTRPFSLVGVVWDDAEAELHGTVQVRTRAAGGERWSDWQDVETHNDEHAADLGSDERASGAVRGSTAPLWVGASDGVEVRVHPEAADEEGRSIAVRLPEGLRLELVDPGPDPATESAPAGQAGAVPGGRTSATPASLPVRPGPPPAGTAAVVPETLTAASAAASAVNAEFAPLGASLIPAMTQAETAEAAAEAAEEAVGAKPYIGPRPGIITRKGWGADEKLRERNFAYTKTVKAAFVHHSATGNNYTCKQAPSVLRSIYRYHVKSSGWRDFGYNFAVDKCGNIYEGRAGGVSRAVLGAHTLGFNTNTMGIAVLGSYSSTNPPAAAVTAVAKLTAWKLGLFGRNPKGKVTLVSGGSNKYAKGKKVKMNVISGHRDGFATECPGARLYKKLGTARTSSAHLQGR</sequence>
<evidence type="ECO:0000259" key="4">
    <source>
        <dbReference type="SMART" id="SM00701"/>
    </source>
</evidence>
<dbReference type="InterPro" id="IPR002502">
    <property type="entry name" value="Amidase_domain"/>
</dbReference>
<dbReference type="InterPro" id="IPR006619">
    <property type="entry name" value="PGRP_domain_met/bac"/>
</dbReference>
<evidence type="ECO:0000256" key="3">
    <source>
        <dbReference type="SAM" id="SignalP"/>
    </source>
</evidence>
<feature type="compositionally biased region" description="Low complexity" evidence="2">
    <location>
        <begin position="29"/>
        <end position="47"/>
    </location>
</feature>
<organism evidence="5 6">
    <name type="scientific">Streptomyces violaceoruber</name>
    <dbReference type="NCBI Taxonomy" id="1935"/>
    <lineage>
        <taxon>Bacteria</taxon>
        <taxon>Bacillati</taxon>
        <taxon>Actinomycetota</taxon>
        <taxon>Actinomycetes</taxon>
        <taxon>Kitasatosporales</taxon>
        <taxon>Streptomycetaceae</taxon>
        <taxon>Streptomyces</taxon>
        <taxon>Streptomyces violaceoruber group</taxon>
    </lineage>
</organism>
<feature type="region of interest" description="Disordered" evidence="2">
    <location>
        <begin position="29"/>
        <end position="131"/>
    </location>
</feature>
<accession>A0A1V0UAF3</accession>
<protein>
    <submittedName>
        <fullName evidence="5">N-acetylmuramoyl-L-alanine amidase</fullName>
    </submittedName>
</protein>